<protein>
    <submittedName>
        <fullName evidence="2">HDC14951</fullName>
    </submittedName>
</protein>
<name>Q6IJG5_DROME</name>
<organism evidence="2">
    <name type="scientific">Drosophila melanogaster</name>
    <name type="common">Fruit fly</name>
    <dbReference type="NCBI Taxonomy" id="7227"/>
    <lineage>
        <taxon>Eukaryota</taxon>
        <taxon>Metazoa</taxon>
        <taxon>Ecdysozoa</taxon>
        <taxon>Arthropoda</taxon>
        <taxon>Hexapoda</taxon>
        <taxon>Insecta</taxon>
        <taxon>Pterygota</taxon>
        <taxon>Neoptera</taxon>
        <taxon>Endopterygota</taxon>
        <taxon>Diptera</taxon>
        <taxon>Brachycera</taxon>
        <taxon>Muscomorpha</taxon>
        <taxon>Ephydroidea</taxon>
        <taxon>Drosophilidae</taxon>
        <taxon>Drosophila</taxon>
        <taxon>Sophophora</taxon>
    </lineage>
</organism>
<evidence type="ECO:0000256" key="1">
    <source>
        <dbReference type="SAM" id="MobiDB-lite"/>
    </source>
</evidence>
<dbReference type="EMBL" id="BK002751">
    <property type="protein sequence ID" value="DAA04256.1"/>
    <property type="molecule type" value="Genomic_DNA"/>
</dbReference>
<proteinExistence type="predicted"/>
<feature type="region of interest" description="Disordered" evidence="1">
    <location>
        <begin position="1"/>
        <end position="22"/>
    </location>
</feature>
<reference evidence="2" key="1">
    <citation type="journal article" date="2003" name="Genome Biol.">
        <title>An integrated gene annotation and transcriptional profiling approach towards the full gene content of the Drosophila genome.</title>
        <authorList>
            <person name="Hild M."/>
            <person name="Beckmann B."/>
            <person name="Haas S.A."/>
            <person name="Koch B."/>
            <person name="Solovyev V."/>
            <person name="Busold C."/>
            <person name="Fellenberg K."/>
            <person name="Boutros M."/>
            <person name="Vingron M."/>
            <person name="Sauer F."/>
            <person name="Hoheisel J.D."/>
            <person name="Paro R."/>
        </authorList>
    </citation>
    <scope>NUCLEOTIDE SEQUENCE</scope>
</reference>
<accession>Q6IJG5</accession>
<evidence type="ECO:0000313" key="2">
    <source>
        <dbReference type="EMBL" id="DAA04256.1"/>
    </source>
</evidence>
<feature type="compositionally biased region" description="Low complexity" evidence="1">
    <location>
        <begin position="1"/>
        <end position="11"/>
    </location>
</feature>
<dbReference type="AlphaFoldDB" id="Q6IJG5"/>
<gene>
    <name evidence="2" type="ORF">HDC14951</name>
</gene>
<sequence length="73" mass="7819">MQQPQQQQEQQTDISGPVGRPKGLEVRGMLAIKEALLGSSSVSGLLAHLVLGRACLGHGLIHIWTAVSISWFS</sequence>